<keyword evidence="2" id="KW-1185">Reference proteome</keyword>
<organism evidence="1 2">
    <name type="scientific">Papaver somniferum</name>
    <name type="common">Opium poppy</name>
    <dbReference type="NCBI Taxonomy" id="3469"/>
    <lineage>
        <taxon>Eukaryota</taxon>
        <taxon>Viridiplantae</taxon>
        <taxon>Streptophyta</taxon>
        <taxon>Embryophyta</taxon>
        <taxon>Tracheophyta</taxon>
        <taxon>Spermatophyta</taxon>
        <taxon>Magnoliopsida</taxon>
        <taxon>Ranunculales</taxon>
        <taxon>Papaveraceae</taxon>
        <taxon>Papaveroideae</taxon>
        <taxon>Papaver</taxon>
    </lineage>
</organism>
<dbReference type="AlphaFoldDB" id="A0A4Y7KL41"/>
<dbReference type="InterPro" id="IPR029058">
    <property type="entry name" value="AB_hydrolase_fold"/>
</dbReference>
<dbReference type="SUPFAM" id="SSF53474">
    <property type="entry name" value="alpha/beta-Hydrolases"/>
    <property type="match status" value="1"/>
</dbReference>
<evidence type="ECO:0000313" key="2">
    <source>
        <dbReference type="Proteomes" id="UP000316621"/>
    </source>
</evidence>
<dbReference type="Gramene" id="RZC72605">
    <property type="protein sequence ID" value="RZC72605"/>
    <property type="gene ID" value="C5167_048087"/>
</dbReference>
<protein>
    <submittedName>
        <fullName evidence="1">Uncharacterized protein</fullName>
    </submittedName>
</protein>
<name>A0A4Y7KL41_PAPSO</name>
<dbReference type="EMBL" id="CM010722">
    <property type="protein sequence ID" value="RZC72605.1"/>
    <property type="molecule type" value="Genomic_DNA"/>
</dbReference>
<accession>A0A4Y7KL41</accession>
<sequence length="71" mass="8169">MNLESLDKNNVPIQVLWSRNWSEEWTKEGIWVASKLPAADFITHPGGRWPQEDEADEMAETISKFVASRPK</sequence>
<reference evidence="1 2" key="1">
    <citation type="journal article" date="2018" name="Science">
        <title>The opium poppy genome and morphinan production.</title>
        <authorList>
            <person name="Guo L."/>
            <person name="Winzer T."/>
            <person name="Yang X."/>
            <person name="Li Y."/>
            <person name="Ning Z."/>
            <person name="He Z."/>
            <person name="Teodor R."/>
            <person name="Lu Y."/>
            <person name="Bowser T.A."/>
            <person name="Graham I.A."/>
            <person name="Ye K."/>
        </authorList>
    </citation>
    <scope>NUCLEOTIDE SEQUENCE [LARGE SCALE GENOMIC DNA]</scope>
    <source>
        <strain evidence="2">cv. HN1</strain>
        <tissue evidence="1">Leaves</tissue>
    </source>
</reference>
<dbReference type="Gene3D" id="3.40.50.1820">
    <property type="entry name" value="alpha/beta hydrolase"/>
    <property type="match status" value="1"/>
</dbReference>
<gene>
    <name evidence="1" type="ORF">C5167_048087</name>
</gene>
<dbReference type="Proteomes" id="UP000316621">
    <property type="component" value="Chromosome 8"/>
</dbReference>
<evidence type="ECO:0000313" key="1">
    <source>
        <dbReference type="EMBL" id="RZC72605.1"/>
    </source>
</evidence>
<proteinExistence type="predicted"/>